<dbReference type="Proteomes" id="UP000479710">
    <property type="component" value="Unassembled WGS sequence"/>
</dbReference>
<reference evidence="2 3" key="1">
    <citation type="submission" date="2019-11" db="EMBL/GenBank/DDBJ databases">
        <title>Whole genome sequence of Oryza granulata.</title>
        <authorList>
            <person name="Li W."/>
        </authorList>
    </citation>
    <scope>NUCLEOTIDE SEQUENCE [LARGE SCALE GENOMIC DNA]</scope>
    <source>
        <strain evidence="3">cv. Menghai</strain>
        <tissue evidence="2">Leaf</tissue>
    </source>
</reference>
<evidence type="ECO:0000313" key="2">
    <source>
        <dbReference type="EMBL" id="KAF0914912.1"/>
    </source>
</evidence>
<proteinExistence type="predicted"/>
<name>A0A6G1DRR7_9ORYZ</name>
<comment type="caution">
    <text evidence="2">The sequence shown here is derived from an EMBL/GenBank/DDBJ whole genome shotgun (WGS) entry which is preliminary data.</text>
</comment>
<keyword evidence="3" id="KW-1185">Reference proteome</keyword>
<gene>
    <name evidence="2" type="ORF">E2562_032827</name>
</gene>
<organism evidence="2 3">
    <name type="scientific">Oryza meyeriana var. granulata</name>
    <dbReference type="NCBI Taxonomy" id="110450"/>
    <lineage>
        <taxon>Eukaryota</taxon>
        <taxon>Viridiplantae</taxon>
        <taxon>Streptophyta</taxon>
        <taxon>Embryophyta</taxon>
        <taxon>Tracheophyta</taxon>
        <taxon>Spermatophyta</taxon>
        <taxon>Magnoliopsida</taxon>
        <taxon>Liliopsida</taxon>
        <taxon>Poales</taxon>
        <taxon>Poaceae</taxon>
        <taxon>BOP clade</taxon>
        <taxon>Oryzoideae</taxon>
        <taxon>Oryzeae</taxon>
        <taxon>Oryzinae</taxon>
        <taxon>Oryza</taxon>
        <taxon>Oryza meyeriana</taxon>
    </lineage>
</organism>
<protein>
    <submittedName>
        <fullName evidence="2">Uncharacterized protein</fullName>
    </submittedName>
</protein>
<sequence>MQCTAAAGRWPPQDRLASNERRIGCDATTYAAAVRGEAGPRATRQQVKAGPGRGFGRVNAPRWTRADSRASEMFPRADLSPRALFRLRASHRSRAAERRIRGFLLPFPLGYWLRFPTGALAV</sequence>
<evidence type="ECO:0000313" key="3">
    <source>
        <dbReference type="Proteomes" id="UP000479710"/>
    </source>
</evidence>
<evidence type="ECO:0000256" key="1">
    <source>
        <dbReference type="SAM" id="MobiDB-lite"/>
    </source>
</evidence>
<accession>A0A6G1DRR7</accession>
<feature type="region of interest" description="Disordered" evidence="1">
    <location>
        <begin position="37"/>
        <end position="59"/>
    </location>
</feature>
<dbReference type="AlphaFoldDB" id="A0A6G1DRR7"/>
<dbReference type="EMBL" id="SPHZ02000006">
    <property type="protein sequence ID" value="KAF0914912.1"/>
    <property type="molecule type" value="Genomic_DNA"/>
</dbReference>